<dbReference type="InterPro" id="IPR029636">
    <property type="entry name" value="Csf1"/>
</dbReference>
<accession>A0A8H6ZVN7</accession>
<evidence type="ECO:0000313" key="5">
    <source>
        <dbReference type="Proteomes" id="UP000623687"/>
    </source>
</evidence>
<dbReference type="EMBL" id="JACETU010000005">
    <property type="protein sequence ID" value="KAF7428618.1"/>
    <property type="molecule type" value="Genomic_DNA"/>
</dbReference>
<feature type="compositionally biased region" description="Basic and acidic residues" evidence="1">
    <location>
        <begin position="1242"/>
        <end position="1255"/>
    </location>
</feature>
<evidence type="ECO:0000259" key="3">
    <source>
        <dbReference type="Pfam" id="PF21678"/>
    </source>
</evidence>
<dbReference type="GO" id="GO:0006113">
    <property type="term" value="P:fermentation"/>
    <property type="evidence" value="ECO:0007669"/>
    <property type="project" value="InterPro"/>
</dbReference>
<dbReference type="Proteomes" id="UP000623687">
    <property type="component" value="Unassembled WGS sequence"/>
</dbReference>
<feature type="region of interest" description="Disordered" evidence="1">
    <location>
        <begin position="311"/>
        <end position="341"/>
    </location>
</feature>
<reference evidence="4" key="1">
    <citation type="submission" date="2019-07" db="EMBL/GenBank/DDBJ databases">
        <authorList>
            <person name="Palmer J.M."/>
        </authorList>
    </citation>
    <scope>NUCLEOTIDE SEQUENCE</scope>
    <source>
        <strain evidence="4">PC9</strain>
    </source>
</reference>
<keyword evidence="2" id="KW-1133">Transmembrane helix</keyword>
<keyword evidence="2" id="KW-0812">Transmembrane</keyword>
<dbReference type="GeneID" id="59377663"/>
<dbReference type="PANTHER" id="PTHR32085:SF3">
    <property type="entry name" value="PROTEIN CSF1"/>
    <property type="match status" value="1"/>
</dbReference>
<feature type="compositionally biased region" description="Polar residues" evidence="1">
    <location>
        <begin position="3087"/>
        <end position="3100"/>
    </location>
</feature>
<evidence type="ECO:0000313" key="4">
    <source>
        <dbReference type="EMBL" id="KAF7428618.1"/>
    </source>
</evidence>
<dbReference type="InterPro" id="IPR048636">
    <property type="entry name" value="Csf1_N"/>
</dbReference>
<feature type="region of interest" description="Disordered" evidence="1">
    <location>
        <begin position="1094"/>
        <end position="1195"/>
    </location>
</feature>
<feature type="region of interest" description="Disordered" evidence="1">
    <location>
        <begin position="1237"/>
        <end position="1256"/>
    </location>
</feature>
<feature type="region of interest" description="Disordered" evidence="1">
    <location>
        <begin position="3053"/>
        <end position="3100"/>
    </location>
</feature>
<dbReference type="PANTHER" id="PTHR32085">
    <property type="entry name" value="PROTEIN CSF1"/>
    <property type="match status" value="1"/>
</dbReference>
<dbReference type="Pfam" id="PF21678">
    <property type="entry name" value="Csf1_N"/>
    <property type="match status" value="1"/>
</dbReference>
<dbReference type="GO" id="GO:0016020">
    <property type="term" value="C:membrane"/>
    <property type="evidence" value="ECO:0007669"/>
    <property type="project" value="InterPro"/>
</dbReference>
<keyword evidence="5" id="KW-1185">Reference proteome</keyword>
<feature type="transmembrane region" description="Helical" evidence="2">
    <location>
        <begin position="6"/>
        <end position="25"/>
    </location>
</feature>
<feature type="domain" description="Csf1 N-terminal" evidence="3">
    <location>
        <begin position="18"/>
        <end position="765"/>
    </location>
</feature>
<comment type="caution">
    <text evidence="4">The sequence shown here is derived from an EMBL/GenBank/DDBJ whole genome shotgun (WGS) entry which is preliminary data.</text>
</comment>
<keyword evidence="2" id="KW-0472">Membrane</keyword>
<feature type="compositionally biased region" description="Low complexity" evidence="1">
    <location>
        <begin position="3145"/>
        <end position="3160"/>
    </location>
</feature>
<organism evidence="4 5">
    <name type="scientific">Pleurotus ostreatus</name>
    <name type="common">Oyster mushroom</name>
    <name type="synonym">White-rot fungus</name>
    <dbReference type="NCBI Taxonomy" id="5322"/>
    <lineage>
        <taxon>Eukaryota</taxon>
        <taxon>Fungi</taxon>
        <taxon>Dikarya</taxon>
        <taxon>Basidiomycota</taxon>
        <taxon>Agaricomycotina</taxon>
        <taxon>Agaricomycetes</taxon>
        <taxon>Agaricomycetidae</taxon>
        <taxon>Agaricales</taxon>
        <taxon>Pleurotineae</taxon>
        <taxon>Pleurotaceae</taxon>
        <taxon>Pleurotus</taxon>
    </lineage>
</organism>
<dbReference type="VEuPathDB" id="FungiDB:PC9H_007845"/>
<dbReference type="RefSeq" id="XP_036630990.1">
    <property type="nucleotide sequence ID" value="XM_036777370.1"/>
</dbReference>
<dbReference type="OrthoDB" id="10051416at2759"/>
<gene>
    <name evidence="4" type="ORF">PC9H_007845</name>
</gene>
<sequence length="3241" mass="360952">MLNHLLLIACICIVIALILYLFYWNRLLAGIIGLVLRILYWNQGGASIWVEIGSIHFSLITGRILLKDVNYHSSNQTIKIVKGQIEWRYWIRKPMLEQDIATGLGMEDHKHNHRSQYCRVQMKFQGFQWYIYNRTASYDSIVEQLMQDMPRRTPSYGTEARRSMSKGSVIPSFKAPPVVRRLVNWFNRQLPNLDPKDLLPLGIDVTKGIIIIGNKSTPNLLLAEFEHTGGIFGVVQSRSKHDLYKQVLDLKFQGALVRYMENDDYVGSMVDSGTSLHERTKQYSKYNGDPHWYATYHAFSKLLRQLRLGKSLPTPNKKHEDDVQASRSKAKKSSDHPPVLDPNAEYAIERRILEAPVLELSYYADVVGEVPPLSERVEPVSVESIDIGNGGLSPQWGIDIIVRNGFIRYGAWADRQRAELQRAFFPSPYHDVLPSRPLHPGDQRVWTNMRIFIELVDETTLHIPFREPSKNWQWDGLGDMYERRRSREPASLHLVVGDRSSINYTLPMVVAADGYNPLLEVHLDTVEISSSLNDIRLVTAESCRIHGEMPAPLKWDSERKWSFGVTLRQSVLYLLRDHINMITDLVRDWTSGPPHDYHRFVPMIYQLKFELHHFALNMYANDHNIIDKPLIRDENALLTLKGTHWNTEVTVPSNKFRPDTTCIPIISEAPNVSINLSLPKWNTNALDAPKEGNNIGHVGLFQLDASYRYYAEVKEGHVEQLQLDLKVREFAFKSLGWAIRYFMVLRENYLGSFTHFSTLGEYLDRRRRGIPAGDPIEAKYRPGQSNPLQVELMITAEDSIMVIPSGLPGYERSGSLESQGIGIGACAVLVMPQLQLQLRVTEFYMEMSLNIDIVACHIKSDFPELVTRKAFKRPKRDPLLIDAIGLHIVANRLFGPQPRTTTYLCIWEIQVGQVKGILSAWEGETLAVAGRSFGLNYVDSANAPAAEYMPPLDPDITVLKFTLSSLDLTWLASPAALVVSLPKGLQIDSNDKPGLFHKRVTSIRLPIVSANLLHTTPSSRKAWLETASFSTDLNLDIYAAPYGWQAKARAQNDFVAKQDSLTGRAARMLAQYQRTACLHRDGIYLPQPRLSTVSAPPIQKHPSVVSHAPMRPMSGPRRWSQLSHLSESEGEEGVSEADRDARLAKTRTATPVVLPPLQDEDPNMSSGDESDDEDLTADSSDSDWSDDTYSGAESRSPLKTYAPFVRHYGSRFLGFPDLWNGSPFFLLRDSGFVPELSPSDPGMRKQTPEHGDEGQFRSCDTTTFRFECDKGIKICLTPLVLQTLTSLAHQLEAKPPSPELNIDTIVADRMGSIPRVARREQNTVVDGWIPTIHINLLQHVTLLHDESTMMSLDFICGGCYISGFGTSDRPIFDLSTQSLGFSVAPAVRKKRSAGGNDSGISLKCIGLSVGFSDNQVDALWDDFKTEITHNGPEYILSTVKALQNATKVAPSIFSRRSNHRSLMTQKMVHDIIQFSAGKPMVDSLSTTQPSYLVQSGVASELRNDITIRFLYHLRSCLNLISSNERQGFLSLRGSTQSLSMRDTLSILEARLKDLALDMDHSMFSHFTTLEETLFPNRKRRYSPIPKYGVTAASINAKKTTCLILDHNGQSASELSITSMSVATDFRYCAFAPTAKPDSQGSPVGDDMMRKISILTSVEDISVIVMPHLLVFAQHTLRVQSYHAKPPSPTINSRSASNAQSTTEPTTSIYLSLVLSLNNVKVQAAAQNLIFELALRGYEVTATALSDAERQSANISVKFQDTILAARSPSVSSQGHDQDRLASFSFNRGSLSFLLNLDAKSTSSLAVAFVVGGLILRVPRSALRLYRFVEEWRADFFPGIEGMAQDLLREIKTTAHNPKPAPSVRKPFNYRINGKVPSMKVALQVMHGMWLSWEVQDSFGHFKSSSITKRSHIAFGIQLPSQVFTISSNSTDLLNTLTRVQVVIPQITLAGNHDGTSIQVLALVEEFRAKVKPSHWDTLLAVQQKFGQDFNEFLALVQKTQSRRTSARPSSFPSLPMKYVVDLKMKGFRVGLEGISSTLYLECSDIYGGLTNVDGLAWKVGLSDLALSLAPRAALDPRHTTLSRNHRSAFVIVDVAISALSSHDAKTVKPSEVLKVEVSKIHAVMQPSSIGEVGDFIDHLQAEMLERREQRQLEVAAFKERTRQLLQTFEAPVKETSASSPPWFSKFNLDISMRDIGVAFPLTLDQELEMPQSGRGSNTFKAFLLSIESVRFGAQRGETGQAVMKNFSFQFVSRFRQSVAADFSGESHQTRNRLLYPEMTAHIRSETSLSSRKLWVSATVDGFILDLESSIPEYVFSLIDVYRQGKDRVAQLSANLPHPSSTPEPASPDVDTGLQTQYTTLPTSNVSGSLTFLSGTIRIHSGSLATFPRSRSFTHPNIELPDEAETAEIVHLPVVSLWAEYRATPASHKLSSATDFQPSILIFKSTIHSSQNTLKPTLLPFIADLTNHVETRMRKVSALAPRPDLTTQPSLSNAIRSNERMTDPVSSMQISFSLRIDQSKLELTCQPDVNVIAGLHWESGGFMISISPGARQVTFNGCVSGLTVGLKHGFLSEDCVKLDAHNLAFSVTFSKMEADQGTPMNSISMVLDTEFSGGIHFSRLQDVLCFKAVWLDRIPILKSESVAATKAPPKQVGSTQDFTTAVLLRVRHIVLDVDLGHSISAITLDLTDSCLRTKFTESHHEVAISVSNFALVAKGNISGTASVPRCVFQTIRRRMKPGTHNAENNRMLELRMTSGSLVASLESEHQRLLHYRAEPLDIEISDDWSMVLAGPQAQDRPLLLSFTVNSAEITAATTVGAIPKLISYANKFRANLQAQQDGASRESKTFRTTRTPKPDNALSAVANAMLSSARERFKEETGLSYIIKQHMSLRLGFLRLVVFPRTMRDLELASFVAYDVHARLDRLVEAETIPATKNLLLSFSSMTISRFNQLTTSASIDASQLDCKQWLDALLKGANEATIVGLPSMTMHMVSEEKVPEDPSSTVRKVITYDFDSKFVRRIGVKDMEDIFITLNVGLYSWLTLLRKNFTREMDQVQAASDWRTTTPINSPPVISGRRKGPDSLPLLDSPRSATSPRSTQPPVSATLMSAARRLTDADGQRAATLDMFPTSSQTAGGSMTPGAIPFPQSAGAAPSADVPSSAPPLKLSSSLVYQARTRSIQRLTMRQLGEATPDVMHPFFMKKAGFNLEDALPQYVNEYATAPLEEIMEVLLKVYSRQLLVEHPS</sequence>
<evidence type="ECO:0000256" key="1">
    <source>
        <dbReference type="SAM" id="MobiDB-lite"/>
    </source>
</evidence>
<name>A0A8H6ZVN7_PLEOS</name>
<feature type="compositionally biased region" description="Acidic residues" evidence="1">
    <location>
        <begin position="1158"/>
        <end position="1186"/>
    </location>
</feature>
<evidence type="ECO:0000256" key="2">
    <source>
        <dbReference type="SAM" id="Phobius"/>
    </source>
</evidence>
<feature type="region of interest" description="Disordered" evidence="1">
    <location>
        <begin position="3125"/>
        <end position="3160"/>
    </location>
</feature>
<protein>
    <recommendedName>
        <fullName evidence="3">Csf1 N-terminal domain-containing protein</fullName>
    </recommendedName>
</protein>
<proteinExistence type="predicted"/>